<name>A0ABZ2QF68_9FLAO</name>
<dbReference type="Pfam" id="PF21882">
    <property type="entry name" value="Gp53-like_C"/>
    <property type="match status" value="1"/>
</dbReference>
<keyword evidence="3" id="KW-1185">Reference proteome</keyword>
<evidence type="ECO:0000313" key="2">
    <source>
        <dbReference type="EMBL" id="WXK50873.1"/>
    </source>
</evidence>
<accession>A0ABZ2QF68</accession>
<organism evidence="2 3">
    <name type="scientific">Flavobacterium ginsenosidimutans</name>
    <dbReference type="NCBI Taxonomy" id="687844"/>
    <lineage>
        <taxon>Bacteria</taxon>
        <taxon>Pseudomonadati</taxon>
        <taxon>Bacteroidota</taxon>
        <taxon>Flavobacteriia</taxon>
        <taxon>Flavobacteriales</taxon>
        <taxon>Flavobacteriaceae</taxon>
        <taxon>Flavobacterium</taxon>
    </lineage>
</organism>
<evidence type="ECO:0000313" key="3">
    <source>
        <dbReference type="Proteomes" id="UP001447857"/>
    </source>
</evidence>
<feature type="domain" description="Putative tail fiber protein gp53-like C-terminal" evidence="1">
    <location>
        <begin position="314"/>
        <end position="374"/>
    </location>
</feature>
<sequence length="387" mass="42835">MATSRNDFHNKFNNGDIPSHLDFVEIFDNFVHKNDDKADLQMVETGTDNQHYITPALLKAAFQNAGIIAGNCYVPYKEFQDNFSGSSIQLDPAPIADSAKVYKNGQLLKEIEDYNVNYDSGVLTFSAPINGRNIEINYWSKNIDTESEGADSNPILGSLSIPFKENFDELTFNNDKITLTEIPVKDSIRIYKNGQLLREGQGKDYAVDYNNGIITFSAVIEDRNIEVDYWYKSTVTLSDLELNTKYVDLTTAQTIEGDKTFTEAVEGKSFIKTGGTSSQFLMADGSVSTSPGSDYDAGHAGFGILAFGNGGYQKFSNGLILQWAYLTNNSTTYTFPLTWPNRALSVVLSTVRNSSGSKGFNHVYSITSTSYFAVIDGTYGYMFAIGY</sequence>
<evidence type="ECO:0000259" key="1">
    <source>
        <dbReference type="Pfam" id="PF21882"/>
    </source>
</evidence>
<dbReference type="EMBL" id="CP147988">
    <property type="protein sequence ID" value="WXK50873.1"/>
    <property type="molecule type" value="Genomic_DNA"/>
</dbReference>
<dbReference type="InterPro" id="IPR054075">
    <property type="entry name" value="Gp53-like_C"/>
</dbReference>
<protein>
    <recommendedName>
        <fullName evidence="1">Putative tail fiber protein gp53-like C-terminal domain-containing protein</fullName>
    </recommendedName>
</protein>
<dbReference type="Gene3D" id="2.60.40.3940">
    <property type="match status" value="1"/>
</dbReference>
<dbReference type="RefSeq" id="WP_338840985.1">
    <property type="nucleotide sequence ID" value="NZ_CP147988.1"/>
</dbReference>
<dbReference type="Proteomes" id="UP001447857">
    <property type="component" value="Chromosome"/>
</dbReference>
<gene>
    <name evidence="2" type="ORF">V6624_04360</name>
</gene>
<reference evidence="2 3" key="1">
    <citation type="submission" date="2024-02" db="EMBL/GenBank/DDBJ databases">
        <title>complete genome of Flavobacterium ginsenosidimutans Str. YTB16.</title>
        <authorList>
            <person name="Wang Q."/>
        </authorList>
    </citation>
    <scope>NUCLEOTIDE SEQUENCE [LARGE SCALE GENOMIC DNA]</scope>
    <source>
        <strain evidence="2 3">YTB16</strain>
    </source>
</reference>
<proteinExistence type="predicted"/>